<gene>
    <name evidence="1" type="ORF">GCM10011588_45470</name>
</gene>
<accession>A0A917RTX6</accession>
<dbReference type="Proteomes" id="UP000638263">
    <property type="component" value="Unassembled WGS sequence"/>
</dbReference>
<dbReference type="RefSeq" id="WP_063916348.1">
    <property type="nucleotide sequence ID" value="NZ_BMMH01000010.1"/>
</dbReference>
<sequence>MVTGESQPVLVELTVPKRAIERGLVDGLVVPTGTFAGKRMVEPALSDEGVADLLAEVAHSPDGFAARGETGARALAIVAATAAALCGEDIRAALRGPDIDFLKGLSSGAIDAVREMLLGIESDEPAVLENALRTALS</sequence>
<dbReference type="AlphaFoldDB" id="A0A917RTX6"/>
<reference evidence="1" key="2">
    <citation type="submission" date="2020-09" db="EMBL/GenBank/DDBJ databases">
        <authorList>
            <person name="Sun Q."/>
            <person name="Zhou Y."/>
        </authorList>
    </citation>
    <scope>NUCLEOTIDE SEQUENCE</scope>
    <source>
        <strain evidence="1">CGMCC 4.3508</strain>
    </source>
</reference>
<reference evidence="1" key="1">
    <citation type="journal article" date="2014" name="Int. J. Syst. Evol. Microbiol.">
        <title>Complete genome sequence of Corynebacterium casei LMG S-19264T (=DSM 44701T), isolated from a smear-ripened cheese.</title>
        <authorList>
            <consortium name="US DOE Joint Genome Institute (JGI-PGF)"/>
            <person name="Walter F."/>
            <person name="Albersmeier A."/>
            <person name="Kalinowski J."/>
            <person name="Ruckert C."/>
        </authorList>
    </citation>
    <scope>NUCLEOTIDE SEQUENCE</scope>
    <source>
        <strain evidence="1">CGMCC 4.3508</strain>
    </source>
</reference>
<evidence type="ECO:0000313" key="1">
    <source>
        <dbReference type="EMBL" id="GGL25554.1"/>
    </source>
</evidence>
<comment type="caution">
    <text evidence="1">The sequence shown here is derived from an EMBL/GenBank/DDBJ whole genome shotgun (WGS) entry which is preliminary data.</text>
</comment>
<protein>
    <submittedName>
        <fullName evidence="1">Uncharacterized protein</fullName>
    </submittedName>
</protein>
<keyword evidence="2" id="KW-1185">Reference proteome</keyword>
<evidence type="ECO:0000313" key="2">
    <source>
        <dbReference type="Proteomes" id="UP000638263"/>
    </source>
</evidence>
<dbReference type="EMBL" id="BMMH01000010">
    <property type="protein sequence ID" value="GGL25554.1"/>
    <property type="molecule type" value="Genomic_DNA"/>
</dbReference>
<name>A0A917RTX6_9NOCA</name>
<organism evidence="1 2">
    <name type="scientific">Nocardia jinanensis</name>
    <dbReference type="NCBI Taxonomy" id="382504"/>
    <lineage>
        <taxon>Bacteria</taxon>
        <taxon>Bacillati</taxon>
        <taxon>Actinomycetota</taxon>
        <taxon>Actinomycetes</taxon>
        <taxon>Mycobacteriales</taxon>
        <taxon>Nocardiaceae</taxon>
        <taxon>Nocardia</taxon>
    </lineage>
</organism>
<proteinExistence type="predicted"/>